<dbReference type="InterPro" id="IPR001093">
    <property type="entry name" value="IMP_DH_GMPRt"/>
</dbReference>
<sequence length="348" mass="36534">MKLGLTYDDVLLVPQYSEVSPQDADTSVQLTKRIRLAIPILSAAMDTVTETAMAIGLGKLGGLGVIHRSCTIAQQVVMVKKAKKAKVLVGAACGPHDLDRAIALDKAGVDIIVVDCAHAHKGTVLASASKIKKLIKADLMLGNIATAKAALDLARVAQVIKVGVGPGAICTTRVVAGIGVPQLTAVMDVVKALKGRVTVVADGGLKYSGDITKALAAGAKAVMLGSMLAGLLESPGKIIVDHGEKYKVYRGMGSEAVMNKNKSADRYFQTGSKKYVPEGVEGMVPYKGKLFEVIYQIIGGLKAGMGYIGAPNIHQMPKKAEFIQITSAALRESHPHSLSEIKKAVNYP</sequence>
<dbReference type="GO" id="GO:0006183">
    <property type="term" value="P:GTP biosynthetic process"/>
    <property type="evidence" value="ECO:0007669"/>
    <property type="project" value="TreeGrafter"/>
</dbReference>
<proteinExistence type="inferred from homology"/>
<dbReference type="CDD" id="cd00381">
    <property type="entry name" value="IMPDH"/>
    <property type="match status" value="1"/>
</dbReference>
<name>A0A1F6FMK0_9BACT</name>
<evidence type="ECO:0000313" key="3">
    <source>
        <dbReference type="EMBL" id="OGG87082.1"/>
    </source>
</evidence>
<dbReference type="PANTHER" id="PTHR11911:SF111">
    <property type="entry name" value="INOSINE-5'-MONOPHOSPHATE DEHYDROGENASE"/>
    <property type="match status" value="1"/>
</dbReference>
<gene>
    <name evidence="3" type="ORF">A3B87_03700</name>
</gene>
<comment type="caution">
    <text evidence="3">The sequence shown here is derived from an EMBL/GenBank/DDBJ whole genome shotgun (WGS) entry which is preliminary data.</text>
</comment>
<dbReference type="GO" id="GO:0003938">
    <property type="term" value="F:IMP dehydrogenase activity"/>
    <property type="evidence" value="ECO:0007669"/>
    <property type="project" value="InterPro"/>
</dbReference>
<dbReference type="Proteomes" id="UP000179136">
    <property type="component" value="Unassembled WGS sequence"/>
</dbReference>
<evidence type="ECO:0000256" key="1">
    <source>
        <dbReference type="ARBA" id="ARBA00005502"/>
    </source>
</evidence>
<evidence type="ECO:0000259" key="2">
    <source>
        <dbReference type="Pfam" id="PF00478"/>
    </source>
</evidence>
<protein>
    <submittedName>
        <fullName evidence="3">Guanosine monophosphate reductase</fullName>
    </submittedName>
</protein>
<dbReference type="InterPro" id="IPR013785">
    <property type="entry name" value="Aldolase_TIM"/>
</dbReference>
<evidence type="ECO:0000313" key="4">
    <source>
        <dbReference type="Proteomes" id="UP000179136"/>
    </source>
</evidence>
<dbReference type="Gene3D" id="3.20.20.70">
    <property type="entry name" value="Aldolase class I"/>
    <property type="match status" value="1"/>
</dbReference>
<dbReference type="SMART" id="SM01240">
    <property type="entry name" value="IMPDH"/>
    <property type="match status" value="1"/>
</dbReference>
<dbReference type="EMBL" id="MFMW01000022">
    <property type="protein sequence ID" value="OGG87082.1"/>
    <property type="molecule type" value="Genomic_DNA"/>
</dbReference>
<comment type="similarity">
    <text evidence="1">Belongs to the IMPDH/GMPR family.</text>
</comment>
<dbReference type="Pfam" id="PF00478">
    <property type="entry name" value="IMPDH"/>
    <property type="match status" value="1"/>
</dbReference>
<accession>A0A1F6FMK0</accession>
<dbReference type="PANTHER" id="PTHR11911">
    <property type="entry name" value="INOSINE-5-MONOPHOSPHATE DEHYDROGENASE RELATED"/>
    <property type="match status" value="1"/>
</dbReference>
<dbReference type="STRING" id="1798561.A3B87_03700"/>
<dbReference type="SUPFAM" id="SSF51412">
    <property type="entry name" value="Inosine monophosphate dehydrogenase (IMPDH)"/>
    <property type="match status" value="1"/>
</dbReference>
<reference evidence="3 4" key="1">
    <citation type="journal article" date="2016" name="Nat. Commun.">
        <title>Thousands of microbial genomes shed light on interconnected biogeochemical processes in an aquifer system.</title>
        <authorList>
            <person name="Anantharaman K."/>
            <person name="Brown C.T."/>
            <person name="Hug L.A."/>
            <person name="Sharon I."/>
            <person name="Castelle C.J."/>
            <person name="Probst A.J."/>
            <person name="Thomas B.C."/>
            <person name="Singh A."/>
            <person name="Wilkins M.J."/>
            <person name="Karaoz U."/>
            <person name="Brodie E.L."/>
            <person name="Williams K.H."/>
            <person name="Hubbard S.S."/>
            <person name="Banfield J.F."/>
        </authorList>
    </citation>
    <scope>NUCLEOTIDE SEQUENCE [LARGE SCALE GENOMIC DNA]</scope>
</reference>
<feature type="domain" description="IMP dehydrogenase/GMP reductase" evidence="2">
    <location>
        <begin position="4"/>
        <end position="336"/>
    </location>
</feature>
<organism evidence="3 4">
    <name type="scientific">Candidatus Kuenenbacteria bacterium RIFCSPHIGHO2_02_FULL_39_13</name>
    <dbReference type="NCBI Taxonomy" id="1798561"/>
    <lineage>
        <taxon>Bacteria</taxon>
        <taxon>Candidatus Kueneniibacteriota</taxon>
    </lineage>
</organism>
<dbReference type="InterPro" id="IPR005990">
    <property type="entry name" value="IMP_DH"/>
</dbReference>
<dbReference type="AlphaFoldDB" id="A0A1F6FMK0"/>